<protein>
    <recommendedName>
        <fullName evidence="3">D-isomer specific 2-hydroxyacid dehydrogenase NAD-binding domain-containing protein</fullName>
    </recommendedName>
</protein>
<dbReference type="Proteomes" id="UP000298030">
    <property type="component" value="Unassembled WGS sequence"/>
</dbReference>
<evidence type="ECO:0000256" key="2">
    <source>
        <dbReference type="ARBA" id="ARBA00023027"/>
    </source>
</evidence>
<dbReference type="PANTHER" id="PTHR43333:SF1">
    <property type="entry name" value="D-ISOMER SPECIFIC 2-HYDROXYACID DEHYDROGENASE NAD-BINDING DOMAIN-CONTAINING PROTEIN"/>
    <property type="match status" value="1"/>
</dbReference>
<sequence length="59" mass="6493">YLANTLRGPLVDEQALIEAPKNRWFAGARLDVEPLPLDHPIRSLGNVTLSPHKYCGLVG</sequence>
<evidence type="ECO:0000313" key="4">
    <source>
        <dbReference type="EMBL" id="TEB04008.1"/>
    </source>
</evidence>
<keyword evidence="5" id="KW-1185">Reference proteome</keyword>
<gene>
    <name evidence="4" type="ORF">FA13DRAFT_1654877</name>
</gene>
<feature type="domain" description="D-isomer specific 2-hydroxyacid dehydrogenase NAD-binding" evidence="3">
    <location>
        <begin position="1"/>
        <end position="52"/>
    </location>
</feature>
<reference evidence="4 5" key="1">
    <citation type="journal article" date="2019" name="Nat. Ecol. Evol.">
        <title>Megaphylogeny resolves global patterns of mushroom evolution.</title>
        <authorList>
            <person name="Varga T."/>
            <person name="Krizsan K."/>
            <person name="Foldi C."/>
            <person name="Dima B."/>
            <person name="Sanchez-Garcia M."/>
            <person name="Sanchez-Ramirez S."/>
            <person name="Szollosi G.J."/>
            <person name="Szarkandi J.G."/>
            <person name="Papp V."/>
            <person name="Albert L."/>
            <person name="Andreopoulos W."/>
            <person name="Angelini C."/>
            <person name="Antonin V."/>
            <person name="Barry K.W."/>
            <person name="Bougher N.L."/>
            <person name="Buchanan P."/>
            <person name="Buyck B."/>
            <person name="Bense V."/>
            <person name="Catcheside P."/>
            <person name="Chovatia M."/>
            <person name="Cooper J."/>
            <person name="Damon W."/>
            <person name="Desjardin D."/>
            <person name="Finy P."/>
            <person name="Geml J."/>
            <person name="Haridas S."/>
            <person name="Hughes K."/>
            <person name="Justo A."/>
            <person name="Karasinski D."/>
            <person name="Kautmanova I."/>
            <person name="Kiss B."/>
            <person name="Kocsube S."/>
            <person name="Kotiranta H."/>
            <person name="LaButti K.M."/>
            <person name="Lechner B.E."/>
            <person name="Liimatainen K."/>
            <person name="Lipzen A."/>
            <person name="Lukacs Z."/>
            <person name="Mihaltcheva S."/>
            <person name="Morgado L.N."/>
            <person name="Niskanen T."/>
            <person name="Noordeloos M.E."/>
            <person name="Ohm R.A."/>
            <person name="Ortiz-Santana B."/>
            <person name="Ovrebo C."/>
            <person name="Racz N."/>
            <person name="Riley R."/>
            <person name="Savchenko A."/>
            <person name="Shiryaev A."/>
            <person name="Soop K."/>
            <person name="Spirin V."/>
            <person name="Szebenyi C."/>
            <person name="Tomsovsky M."/>
            <person name="Tulloss R.E."/>
            <person name="Uehling J."/>
            <person name="Grigoriev I.V."/>
            <person name="Vagvolgyi C."/>
            <person name="Papp T."/>
            <person name="Martin F.M."/>
            <person name="Miettinen O."/>
            <person name="Hibbett D.S."/>
            <person name="Nagy L.G."/>
        </authorList>
    </citation>
    <scope>NUCLEOTIDE SEQUENCE [LARGE SCALE GENOMIC DNA]</scope>
    <source>
        <strain evidence="4 5">FP101781</strain>
    </source>
</reference>
<keyword evidence="1" id="KW-0560">Oxidoreductase</keyword>
<dbReference type="GO" id="GO:0051287">
    <property type="term" value="F:NAD binding"/>
    <property type="evidence" value="ECO:0007669"/>
    <property type="project" value="InterPro"/>
</dbReference>
<organism evidence="4 5">
    <name type="scientific">Coprinellus micaceus</name>
    <name type="common">Glistening ink-cap mushroom</name>
    <name type="synonym">Coprinus micaceus</name>
    <dbReference type="NCBI Taxonomy" id="71717"/>
    <lineage>
        <taxon>Eukaryota</taxon>
        <taxon>Fungi</taxon>
        <taxon>Dikarya</taxon>
        <taxon>Basidiomycota</taxon>
        <taxon>Agaricomycotina</taxon>
        <taxon>Agaricomycetes</taxon>
        <taxon>Agaricomycetidae</taxon>
        <taxon>Agaricales</taxon>
        <taxon>Agaricineae</taxon>
        <taxon>Psathyrellaceae</taxon>
        <taxon>Coprinellus</taxon>
    </lineage>
</organism>
<dbReference type="EMBL" id="QPFP01000666">
    <property type="protein sequence ID" value="TEB04008.1"/>
    <property type="molecule type" value="Genomic_DNA"/>
</dbReference>
<dbReference type="InterPro" id="IPR036291">
    <property type="entry name" value="NAD(P)-bd_dom_sf"/>
</dbReference>
<dbReference type="GO" id="GO:0016491">
    <property type="term" value="F:oxidoreductase activity"/>
    <property type="evidence" value="ECO:0007669"/>
    <property type="project" value="UniProtKB-KW"/>
</dbReference>
<comment type="caution">
    <text evidence="4">The sequence shown here is derived from an EMBL/GenBank/DDBJ whole genome shotgun (WGS) entry which is preliminary data.</text>
</comment>
<dbReference type="Pfam" id="PF02826">
    <property type="entry name" value="2-Hacid_dh_C"/>
    <property type="match status" value="1"/>
</dbReference>
<evidence type="ECO:0000259" key="3">
    <source>
        <dbReference type="Pfam" id="PF02826"/>
    </source>
</evidence>
<dbReference type="PANTHER" id="PTHR43333">
    <property type="entry name" value="2-HACID_DH_C DOMAIN-CONTAINING PROTEIN"/>
    <property type="match status" value="1"/>
</dbReference>
<evidence type="ECO:0000313" key="5">
    <source>
        <dbReference type="Proteomes" id="UP000298030"/>
    </source>
</evidence>
<dbReference type="SUPFAM" id="SSF51735">
    <property type="entry name" value="NAD(P)-binding Rossmann-fold domains"/>
    <property type="match status" value="1"/>
</dbReference>
<evidence type="ECO:0000256" key="1">
    <source>
        <dbReference type="ARBA" id="ARBA00023002"/>
    </source>
</evidence>
<dbReference type="AlphaFoldDB" id="A0A4Y7R4L2"/>
<name>A0A4Y7R4L2_COPMI</name>
<dbReference type="InterPro" id="IPR006140">
    <property type="entry name" value="D-isomer_DH_NAD-bd"/>
</dbReference>
<dbReference type="OrthoDB" id="298012at2759"/>
<dbReference type="STRING" id="71717.A0A4Y7R4L2"/>
<keyword evidence="2" id="KW-0520">NAD</keyword>
<feature type="non-terminal residue" evidence="4">
    <location>
        <position position="1"/>
    </location>
</feature>
<proteinExistence type="predicted"/>
<dbReference type="Gene3D" id="3.40.50.720">
    <property type="entry name" value="NAD(P)-binding Rossmann-like Domain"/>
    <property type="match status" value="1"/>
</dbReference>
<accession>A0A4Y7R4L2</accession>